<dbReference type="SUPFAM" id="SSF53850">
    <property type="entry name" value="Periplasmic binding protein-like II"/>
    <property type="match status" value="1"/>
</dbReference>
<name>A0A6S7APJ2_9BURK</name>
<dbReference type="Pfam" id="PF00497">
    <property type="entry name" value="SBP_bac_3"/>
    <property type="match status" value="1"/>
</dbReference>
<evidence type="ECO:0000256" key="1">
    <source>
        <dbReference type="ARBA" id="ARBA00022729"/>
    </source>
</evidence>
<keyword evidence="1" id="KW-0732">Signal</keyword>
<sequence length="299" mass="31619">MQQTNKGSRTATGGAAIRGATIRGVAKALSACVLTACALAAPASAQQAPAAGQSPRIDAIRKAGELRVGVLQNAPWLIQDVSGRGGEAWSGPAWLLAKEYARQLGVTLTAVPVSHETKVPVLAANQVDMTISPLAETPERLKVVDFVLYSSTSVCMFGLAANPKLAAAKSVDDLNRPEVTIAYFTGGAEEAWVKQRFPQARLRAVANSGATAPIEEIMAKRADAAPINRVPWVGLNRKVRGLAVLPAEANCQQSTEKASPVGLAIDKNQPEFLAWLRQVAAGMKPRLDADEMRIIEQSP</sequence>
<organism evidence="3 4">
    <name type="scientific">Achromobacter deleyi</name>
    <dbReference type="NCBI Taxonomy" id="1353891"/>
    <lineage>
        <taxon>Bacteria</taxon>
        <taxon>Pseudomonadati</taxon>
        <taxon>Pseudomonadota</taxon>
        <taxon>Betaproteobacteria</taxon>
        <taxon>Burkholderiales</taxon>
        <taxon>Alcaligenaceae</taxon>
        <taxon>Achromobacter</taxon>
    </lineage>
</organism>
<dbReference type="InterPro" id="IPR001638">
    <property type="entry name" value="Solute-binding_3/MltF_N"/>
</dbReference>
<protein>
    <recommendedName>
        <fullName evidence="2">Solute-binding protein family 3/N-terminal domain-containing protein</fullName>
    </recommendedName>
</protein>
<evidence type="ECO:0000313" key="3">
    <source>
        <dbReference type="EMBL" id="CAB3742417.1"/>
    </source>
</evidence>
<dbReference type="AlphaFoldDB" id="A0A6S7APJ2"/>
<dbReference type="Gene3D" id="3.40.190.10">
    <property type="entry name" value="Periplasmic binding protein-like II"/>
    <property type="match status" value="2"/>
</dbReference>
<gene>
    <name evidence="3" type="ORF">LMG3458_05952</name>
</gene>
<feature type="domain" description="Solute-binding protein family 3/N-terminal" evidence="2">
    <location>
        <begin position="66"/>
        <end position="284"/>
    </location>
</feature>
<evidence type="ECO:0000259" key="2">
    <source>
        <dbReference type="Pfam" id="PF00497"/>
    </source>
</evidence>
<dbReference type="PANTHER" id="PTHR35936">
    <property type="entry name" value="MEMBRANE-BOUND LYTIC MUREIN TRANSGLYCOSYLASE F"/>
    <property type="match status" value="1"/>
</dbReference>
<accession>A0A6S7APJ2</accession>
<dbReference type="EMBL" id="CADIJO010000040">
    <property type="protein sequence ID" value="CAB3742417.1"/>
    <property type="molecule type" value="Genomic_DNA"/>
</dbReference>
<evidence type="ECO:0000313" key="4">
    <source>
        <dbReference type="Proteomes" id="UP000494111"/>
    </source>
</evidence>
<proteinExistence type="predicted"/>
<dbReference type="RefSeq" id="WP_246289302.1">
    <property type="nucleotide sequence ID" value="NZ_CADIJO010000040.1"/>
</dbReference>
<dbReference type="Proteomes" id="UP000494111">
    <property type="component" value="Unassembled WGS sequence"/>
</dbReference>
<dbReference type="PANTHER" id="PTHR35936:SF17">
    <property type="entry name" value="ARGININE-BINDING EXTRACELLULAR PROTEIN ARTP"/>
    <property type="match status" value="1"/>
</dbReference>
<reference evidence="3 4" key="1">
    <citation type="submission" date="2020-04" db="EMBL/GenBank/DDBJ databases">
        <authorList>
            <person name="De Canck E."/>
        </authorList>
    </citation>
    <scope>NUCLEOTIDE SEQUENCE [LARGE SCALE GENOMIC DNA]</scope>
    <source>
        <strain evidence="3 4">LMG 3458</strain>
    </source>
</reference>